<evidence type="ECO:0000256" key="11">
    <source>
        <dbReference type="ARBA" id="ARBA00047906"/>
    </source>
</evidence>
<keyword evidence="4" id="KW-1000">Mitochondrion outer membrane</keyword>
<dbReference type="GO" id="GO:0005743">
    <property type="term" value="C:mitochondrial inner membrane"/>
    <property type="evidence" value="ECO:0007669"/>
    <property type="project" value="UniProtKB-SubCell"/>
</dbReference>
<evidence type="ECO:0000256" key="10">
    <source>
        <dbReference type="ARBA" id="ARBA00024323"/>
    </source>
</evidence>
<dbReference type="CDD" id="cd07989">
    <property type="entry name" value="LPLAT_AGPAT-like"/>
    <property type="match status" value="1"/>
</dbReference>
<comment type="similarity">
    <text evidence="2">Belongs to the taffazin family.</text>
</comment>
<dbReference type="SUPFAM" id="SSF101447">
    <property type="entry name" value="Formin homology 2 domain (FH2 domain)"/>
    <property type="match status" value="1"/>
</dbReference>
<dbReference type="InterPro" id="IPR007052">
    <property type="entry name" value="CS_dom"/>
</dbReference>
<dbReference type="SUPFAM" id="SSF49764">
    <property type="entry name" value="HSP20-like chaperones"/>
    <property type="match status" value="1"/>
</dbReference>
<proteinExistence type="inferred from homology"/>
<keyword evidence="9" id="KW-0012">Acyltransferase</keyword>
<dbReference type="PANTHER" id="PTHR12497">
    <property type="entry name" value="TAZ PROTEIN TAFAZZIN"/>
    <property type="match status" value="1"/>
</dbReference>
<dbReference type="PANTHER" id="PTHR12497:SF0">
    <property type="entry name" value="TAFAZZIN"/>
    <property type="match status" value="1"/>
</dbReference>
<feature type="region of interest" description="Disordered" evidence="12">
    <location>
        <begin position="602"/>
        <end position="641"/>
    </location>
</feature>
<protein>
    <recommendedName>
        <fullName evidence="13">CS domain-containing protein</fullName>
    </recommendedName>
</protein>
<evidence type="ECO:0000256" key="5">
    <source>
        <dbReference type="ARBA" id="ARBA00022792"/>
    </source>
</evidence>
<keyword evidence="6" id="KW-0443">Lipid metabolism</keyword>
<feature type="compositionally biased region" description="Pro residues" evidence="12">
    <location>
        <begin position="77"/>
        <end position="90"/>
    </location>
</feature>
<evidence type="ECO:0000256" key="4">
    <source>
        <dbReference type="ARBA" id="ARBA00022787"/>
    </source>
</evidence>
<feature type="compositionally biased region" description="Low complexity" evidence="12">
    <location>
        <begin position="130"/>
        <end position="142"/>
    </location>
</feature>
<dbReference type="PROSITE" id="PS51203">
    <property type="entry name" value="CS"/>
    <property type="match status" value="1"/>
</dbReference>
<organism evidence="14 15">
    <name type="scientific">Elliptochloris bilobata</name>
    <dbReference type="NCBI Taxonomy" id="381761"/>
    <lineage>
        <taxon>Eukaryota</taxon>
        <taxon>Viridiplantae</taxon>
        <taxon>Chlorophyta</taxon>
        <taxon>core chlorophytes</taxon>
        <taxon>Trebouxiophyceae</taxon>
        <taxon>Trebouxiophyceae incertae sedis</taxon>
        <taxon>Elliptochloris clade</taxon>
        <taxon>Elliptochloris</taxon>
    </lineage>
</organism>
<evidence type="ECO:0000256" key="2">
    <source>
        <dbReference type="ARBA" id="ARBA00010524"/>
    </source>
</evidence>
<keyword evidence="8" id="KW-0472">Membrane</keyword>
<evidence type="ECO:0000256" key="3">
    <source>
        <dbReference type="ARBA" id="ARBA00022679"/>
    </source>
</evidence>
<gene>
    <name evidence="14" type="ORF">WJX81_006941</name>
</gene>
<evidence type="ECO:0000256" key="12">
    <source>
        <dbReference type="SAM" id="MobiDB-lite"/>
    </source>
</evidence>
<feature type="region of interest" description="Disordered" evidence="12">
    <location>
        <begin position="65"/>
        <end position="96"/>
    </location>
</feature>
<dbReference type="Pfam" id="PF01553">
    <property type="entry name" value="Acyltransferase"/>
    <property type="match status" value="1"/>
</dbReference>
<dbReference type="AlphaFoldDB" id="A0AAW1RD63"/>
<evidence type="ECO:0000256" key="8">
    <source>
        <dbReference type="ARBA" id="ARBA00023136"/>
    </source>
</evidence>
<dbReference type="GO" id="GO:0006644">
    <property type="term" value="P:phospholipid metabolic process"/>
    <property type="evidence" value="ECO:0007669"/>
    <property type="project" value="InterPro"/>
</dbReference>
<dbReference type="Proteomes" id="UP001445335">
    <property type="component" value="Unassembled WGS sequence"/>
</dbReference>
<comment type="subcellular location">
    <subcellularLocation>
        <location evidence="1">Mitochondrion inner membrane</location>
        <topology evidence="1">Peripheral membrane protein</topology>
        <orientation evidence="1">Intermembrane side</orientation>
    </subcellularLocation>
    <subcellularLocation>
        <location evidence="10">Mitochondrion outer membrane</location>
        <topology evidence="10">Peripheral membrane protein</topology>
        <orientation evidence="10">Intermembrane side</orientation>
    </subcellularLocation>
</comment>
<evidence type="ECO:0000256" key="6">
    <source>
        <dbReference type="ARBA" id="ARBA00023098"/>
    </source>
</evidence>
<dbReference type="InterPro" id="IPR008978">
    <property type="entry name" value="HSP20-like_chaperone"/>
</dbReference>
<feature type="region of interest" description="Disordered" evidence="12">
    <location>
        <begin position="124"/>
        <end position="148"/>
    </location>
</feature>
<keyword evidence="5" id="KW-0999">Mitochondrion inner membrane</keyword>
<dbReference type="GO" id="GO:0008374">
    <property type="term" value="F:O-acyltransferase activity"/>
    <property type="evidence" value="ECO:0007669"/>
    <property type="project" value="TreeGrafter"/>
</dbReference>
<keyword evidence="7" id="KW-0496">Mitochondrion</keyword>
<dbReference type="EMBL" id="JALJOU010000045">
    <property type="protein sequence ID" value="KAK9831538.1"/>
    <property type="molecule type" value="Genomic_DNA"/>
</dbReference>
<feature type="domain" description="CS" evidence="13">
    <location>
        <begin position="255"/>
        <end position="352"/>
    </location>
</feature>
<evidence type="ECO:0000313" key="15">
    <source>
        <dbReference type="Proteomes" id="UP001445335"/>
    </source>
</evidence>
<evidence type="ECO:0000313" key="14">
    <source>
        <dbReference type="EMBL" id="KAK9831538.1"/>
    </source>
</evidence>
<dbReference type="SUPFAM" id="SSF69593">
    <property type="entry name" value="Glycerol-3-phosphate (1)-acyltransferase"/>
    <property type="match status" value="1"/>
</dbReference>
<evidence type="ECO:0000256" key="7">
    <source>
        <dbReference type="ARBA" id="ARBA00023128"/>
    </source>
</evidence>
<accession>A0AAW1RD63</accession>
<dbReference type="InterPro" id="IPR000872">
    <property type="entry name" value="Tafazzin"/>
</dbReference>
<comment type="caution">
    <text evidence="14">The sequence shown here is derived from an EMBL/GenBank/DDBJ whole genome shotgun (WGS) entry which is preliminary data.</text>
</comment>
<sequence>MVVFSDMDELELDVGEVERLLGQTSRRIVKGRLLLLLNELNEVKKQRQEQALNSLASLQLGSSSQGLPVLQQGTSPLSPPPPPPPPPPPVQNGYGQYAPQQQQTLVSLATTVNLLAFMKERGMQHPAHVGGPSPSSQPGSNGVDAPGAVPYDSIWDNVHGAAHAPHLSPGLNNSAHANGAPWNSSTALGQYRPKPANGMNGLDVGLPVTNMSPNSAAMTPYSAPMLGNYLGGPPPQLAPFGFGASLVGNGDFTFRTLTTCSWEQSDTMVKVYVPLRGVQTELLRSNFTMTSVEIKVYNLQGKNYVFSVVPTCKQILGEACVAVASKTKKNILITIQKLSSALPDERHWRDLFGVPFKEALEPVAAPLIGYLGHCCCAELLLRIANTSEVRNGAALDAALKRPPDMGLITVCNHTSTLDDPVVLSAMLPLRFFWGEARHGGNRWSLCAKEICFRNELLRQFFASGKVLPVERGAGLAQPAVALAGRLAAAGDWLHLFPEGRVGYTGRLAPCRWGVGKVVCDCVRSGHRAPMVLPFYHSGMGRVLPKHGRVPRAGQRVAVLLGDPVPLDDLAPRCLGPDVALPQVWREIAQRVCEALADLESRSPPNWDQAADGAALSSPPHGAPAQGGVATGDAAGGERGIA</sequence>
<reference evidence="14 15" key="1">
    <citation type="journal article" date="2024" name="Nat. Commun.">
        <title>Phylogenomics reveals the evolutionary origins of lichenization in chlorophyte algae.</title>
        <authorList>
            <person name="Puginier C."/>
            <person name="Libourel C."/>
            <person name="Otte J."/>
            <person name="Skaloud P."/>
            <person name="Haon M."/>
            <person name="Grisel S."/>
            <person name="Petersen M."/>
            <person name="Berrin J.G."/>
            <person name="Delaux P.M."/>
            <person name="Dal Grande F."/>
            <person name="Keller J."/>
        </authorList>
    </citation>
    <scope>NUCLEOTIDE SEQUENCE [LARGE SCALE GENOMIC DNA]</scope>
    <source>
        <strain evidence="14 15">SAG 245.80</strain>
    </source>
</reference>
<dbReference type="Gene3D" id="2.60.40.790">
    <property type="match status" value="1"/>
</dbReference>
<evidence type="ECO:0000259" key="13">
    <source>
        <dbReference type="PROSITE" id="PS51203"/>
    </source>
</evidence>
<name>A0AAW1RD63_9CHLO</name>
<keyword evidence="15" id="KW-1185">Reference proteome</keyword>
<comment type="catalytic activity">
    <reaction evidence="11">
        <text>1'-[1,2-diacyl-sn-glycero-3-phospho],3'-[1-acyl-sn-glycero-3-phospho]-glycerol + a 1,2-diacyl-sn-glycero-3-phosphocholine = a cardiolipin + a 1-acyl-sn-glycero-3-phosphocholine</text>
        <dbReference type="Rhea" id="RHEA:33731"/>
        <dbReference type="ChEBI" id="CHEBI:57643"/>
        <dbReference type="ChEBI" id="CHEBI:58168"/>
        <dbReference type="ChEBI" id="CHEBI:62237"/>
        <dbReference type="ChEBI" id="CHEBI:64743"/>
    </reaction>
    <physiologicalReaction direction="left-to-right" evidence="11">
        <dbReference type="Rhea" id="RHEA:33732"/>
    </physiologicalReaction>
    <physiologicalReaction direction="right-to-left" evidence="11">
        <dbReference type="Rhea" id="RHEA:33733"/>
    </physiologicalReaction>
</comment>
<evidence type="ECO:0000256" key="1">
    <source>
        <dbReference type="ARBA" id="ARBA00004137"/>
    </source>
</evidence>
<dbReference type="SMART" id="SM00563">
    <property type="entry name" value="PlsC"/>
    <property type="match status" value="1"/>
</dbReference>
<evidence type="ECO:0000256" key="9">
    <source>
        <dbReference type="ARBA" id="ARBA00023315"/>
    </source>
</evidence>
<dbReference type="PRINTS" id="PR00979">
    <property type="entry name" value="TAFAZZIN"/>
</dbReference>
<dbReference type="InterPro" id="IPR002123">
    <property type="entry name" value="Plipid/glycerol_acylTrfase"/>
</dbReference>
<keyword evidence="3" id="KW-0808">Transferase</keyword>
<dbReference type="GO" id="GO:0005741">
    <property type="term" value="C:mitochondrial outer membrane"/>
    <property type="evidence" value="ECO:0007669"/>
    <property type="project" value="UniProtKB-SubCell"/>
</dbReference>